<comment type="caution">
    <text evidence="6">The sequence shown here is derived from an EMBL/GenBank/DDBJ whole genome shotgun (WGS) entry which is preliminary data.</text>
</comment>
<reference evidence="6 7" key="1">
    <citation type="submission" date="2020-08" db="EMBL/GenBank/DDBJ databases">
        <title>Sequencing the genomes of 1000 actinobacteria strains.</title>
        <authorList>
            <person name="Klenk H.-P."/>
        </authorList>
    </citation>
    <scope>NUCLEOTIDE SEQUENCE [LARGE SCALE GENOMIC DNA]</scope>
    <source>
        <strain evidence="6 7">DSM 45582</strain>
    </source>
</reference>
<evidence type="ECO:0000259" key="5">
    <source>
        <dbReference type="PROSITE" id="PS50110"/>
    </source>
</evidence>
<evidence type="ECO:0000313" key="7">
    <source>
        <dbReference type="Proteomes" id="UP000580474"/>
    </source>
</evidence>
<keyword evidence="2" id="KW-0238">DNA-binding</keyword>
<dbReference type="GO" id="GO:0000160">
    <property type="term" value="P:phosphorelay signal transduction system"/>
    <property type="evidence" value="ECO:0007669"/>
    <property type="project" value="InterPro"/>
</dbReference>
<dbReference type="InterPro" id="IPR001789">
    <property type="entry name" value="Sig_transdc_resp-reg_receiver"/>
</dbReference>
<keyword evidence="7" id="KW-1185">Reference proteome</keyword>
<dbReference type="PROSITE" id="PS50043">
    <property type="entry name" value="HTH_LUXR_2"/>
    <property type="match status" value="1"/>
</dbReference>
<evidence type="ECO:0000256" key="1">
    <source>
        <dbReference type="ARBA" id="ARBA00022553"/>
    </source>
</evidence>
<dbReference type="Pfam" id="PF00196">
    <property type="entry name" value="GerE"/>
    <property type="match status" value="1"/>
</dbReference>
<dbReference type="Gene3D" id="3.40.50.2300">
    <property type="match status" value="1"/>
</dbReference>
<protein>
    <submittedName>
        <fullName evidence="6">Two-component system nitrate/nitrite response regulator NarL</fullName>
    </submittedName>
</protein>
<dbReference type="CDD" id="cd17535">
    <property type="entry name" value="REC_NarL-like"/>
    <property type="match status" value="1"/>
</dbReference>
<evidence type="ECO:0000313" key="6">
    <source>
        <dbReference type="EMBL" id="MBB5069226.1"/>
    </source>
</evidence>
<feature type="modified residue" description="4-aspartylphosphate" evidence="3">
    <location>
        <position position="57"/>
    </location>
</feature>
<dbReference type="SUPFAM" id="SSF46894">
    <property type="entry name" value="C-terminal effector domain of the bipartite response regulators"/>
    <property type="match status" value="1"/>
</dbReference>
<dbReference type="GO" id="GO:0003677">
    <property type="term" value="F:DNA binding"/>
    <property type="evidence" value="ECO:0007669"/>
    <property type="project" value="UniProtKB-KW"/>
</dbReference>
<dbReference type="PANTHER" id="PTHR43214">
    <property type="entry name" value="TWO-COMPONENT RESPONSE REGULATOR"/>
    <property type="match status" value="1"/>
</dbReference>
<dbReference type="SUPFAM" id="SSF52172">
    <property type="entry name" value="CheY-like"/>
    <property type="match status" value="1"/>
</dbReference>
<dbReference type="Proteomes" id="UP000580474">
    <property type="component" value="Unassembled WGS sequence"/>
</dbReference>
<feature type="domain" description="HTH luxR-type" evidence="4">
    <location>
        <begin position="147"/>
        <end position="212"/>
    </location>
</feature>
<dbReference type="CDD" id="cd06170">
    <property type="entry name" value="LuxR_C_like"/>
    <property type="match status" value="1"/>
</dbReference>
<dbReference type="Pfam" id="PF00072">
    <property type="entry name" value="Response_reg"/>
    <property type="match status" value="1"/>
</dbReference>
<dbReference type="InterPro" id="IPR039420">
    <property type="entry name" value="WalR-like"/>
</dbReference>
<accession>A0A840NAG5</accession>
<dbReference type="InterPro" id="IPR016032">
    <property type="entry name" value="Sig_transdc_resp-reg_C-effctor"/>
</dbReference>
<proteinExistence type="predicted"/>
<name>A0A840NAG5_9PSEU</name>
<dbReference type="RefSeq" id="WP_184478937.1">
    <property type="nucleotide sequence ID" value="NZ_JACHIV010000001.1"/>
</dbReference>
<evidence type="ECO:0000256" key="2">
    <source>
        <dbReference type="ARBA" id="ARBA00023125"/>
    </source>
</evidence>
<dbReference type="SMART" id="SM00448">
    <property type="entry name" value="REC"/>
    <property type="match status" value="1"/>
</dbReference>
<evidence type="ECO:0000256" key="3">
    <source>
        <dbReference type="PROSITE-ProRule" id="PRU00169"/>
    </source>
</evidence>
<dbReference type="EMBL" id="JACHIV010000001">
    <property type="protein sequence ID" value="MBB5069226.1"/>
    <property type="molecule type" value="Genomic_DNA"/>
</dbReference>
<keyword evidence="1 3" id="KW-0597">Phosphoprotein</keyword>
<feature type="domain" description="Response regulatory" evidence="5">
    <location>
        <begin position="7"/>
        <end position="122"/>
    </location>
</feature>
<dbReference type="InterPro" id="IPR000792">
    <property type="entry name" value="Tscrpt_reg_LuxR_C"/>
</dbReference>
<dbReference type="SMART" id="SM00421">
    <property type="entry name" value="HTH_LUXR"/>
    <property type="match status" value="1"/>
</dbReference>
<dbReference type="AlphaFoldDB" id="A0A840NAG5"/>
<gene>
    <name evidence="6" type="ORF">BJ969_002314</name>
</gene>
<sequence length="222" mass="22769">MGDGSTRVLLGDDHTIFVDALVAALSARGFPVVGTAGSLAGTVAAVRRFAPDICLLDRFFGDGDGVARLGEVRAAGPGTKIVVLTADGDAHGVRGALSAGAAGYVNKMCGLEILLDALDAVAAGETVVSLAATRVPSQQQRGDALDARKLASYLTARERECLGLLTEGAQTATMAKSLGVSPTTVRTHVQAVLTKLGVHSRLEAASLALRHDLLETRTLAGR</sequence>
<dbReference type="InterPro" id="IPR058245">
    <property type="entry name" value="NreC/VraR/RcsB-like_REC"/>
</dbReference>
<organism evidence="6 7">
    <name type="scientific">Saccharopolyspora gloriosae</name>
    <dbReference type="NCBI Taxonomy" id="455344"/>
    <lineage>
        <taxon>Bacteria</taxon>
        <taxon>Bacillati</taxon>
        <taxon>Actinomycetota</taxon>
        <taxon>Actinomycetes</taxon>
        <taxon>Pseudonocardiales</taxon>
        <taxon>Pseudonocardiaceae</taxon>
        <taxon>Saccharopolyspora</taxon>
    </lineage>
</organism>
<dbReference type="InterPro" id="IPR011006">
    <property type="entry name" value="CheY-like_superfamily"/>
</dbReference>
<dbReference type="GO" id="GO:0006355">
    <property type="term" value="P:regulation of DNA-templated transcription"/>
    <property type="evidence" value="ECO:0007669"/>
    <property type="project" value="InterPro"/>
</dbReference>
<dbReference type="PROSITE" id="PS50110">
    <property type="entry name" value="RESPONSE_REGULATORY"/>
    <property type="match status" value="1"/>
</dbReference>
<dbReference type="PRINTS" id="PR00038">
    <property type="entry name" value="HTHLUXR"/>
</dbReference>
<evidence type="ECO:0000259" key="4">
    <source>
        <dbReference type="PROSITE" id="PS50043"/>
    </source>
</evidence>